<feature type="transmembrane region" description="Helical" evidence="1">
    <location>
        <begin position="153"/>
        <end position="172"/>
    </location>
</feature>
<dbReference type="STRING" id="1399797.GCA_000518285_00082"/>
<name>A0A2S5REF7_9MOLU</name>
<evidence type="ECO:0000256" key="1">
    <source>
        <dbReference type="SAM" id="Phobius"/>
    </source>
</evidence>
<keyword evidence="1" id="KW-1133">Transmembrane helix</keyword>
<feature type="transmembrane region" description="Helical" evidence="1">
    <location>
        <begin position="179"/>
        <end position="200"/>
    </location>
</feature>
<gene>
    <name evidence="2" type="ORF">ELUCI_v1c06080</name>
</gene>
<dbReference type="RefSeq" id="WP_028126328.1">
    <property type="nucleotide sequence ID" value="NZ_PHNE01000002.1"/>
</dbReference>
<accession>A0A2S5REF7</accession>
<dbReference type="GO" id="GO:0005886">
    <property type="term" value="C:plasma membrane"/>
    <property type="evidence" value="ECO:0007669"/>
    <property type="project" value="UniProtKB-SubCell"/>
</dbReference>
<dbReference type="Proteomes" id="UP000237865">
    <property type="component" value="Unassembled WGS sequence"/>
</dbReference>
<feature type="transmembrane region" description="Helical" evidence="1">
    <location>
        <begin position="108"/>
        <end position="133"/>
    </location>
</feature>
<keyword evidence="3" id="KW-1185">Reference proteome</keyword>
<dbReference type="GO" id="GO:0140359">
    <property type="term" value="F:ABC-type transporter activity"/>
    <property type="evidence" value="ECO:0007669"/>
    <property type="project" value="InterPro"/>
</dbReference>
<dbReference type="AlphaFoldDB" id="A0A2S5REF7"/>
<reference evidence="2 3" key="1">
    <citation type="submission" date="2017-11" db="EMBL/GenBank/DDBJ databases">
        <title>Genome sequence of Entomoplasma lucivorax PIPN-2 (ATCC 49196).</title>
        <authorList>
            <person name="Lo W.-S."/>
            <person name="Gasparich G.E."/>
            <person name="Kuo C.-H."/>
        </authorList>
    </citation>
    <scope>NUCLEOTIDE SEQUENCE [LARGE SCALE GENOMIC DNA]</scope>
    <source>
        <strain evidence="2 3">PIPN-2</strain>
    </source>
</reference>
<proteinExistence type="predicted"/>
<evidence type="ECO:0000313" key="3">
    <source>
        <dbReference type="Proteomes" id="UP000237865"/>
    </source>
</evidence>
<dbReference type="EMBL" id="PHNE01000002">
    <property type="protein sequence ID" value="PPE05515.1"/>
    <property type="molecule type" value="Genomic_DNA"/>
</dbReference>
<feature type="transmembrane region" description="Helical" evidence="1">
    <location>
        <begin position="231"/>
        <end position="252"/>
    </location>
</feature>
<keyword evidence="1" id="KW-0472">Membrane</keyword>
<protein>
    <submittedName>
        <fullName evidence="2">Uncharacterized protein</fullName>
    </submittedName>
</protein>
<organism evidence="2 3">
    <name type="scientific">Williamsoniiplasma lucivorax</name>
    <dbReference type="NCBI Taxonomy" id="209274"/>
    <lineage>
        <taxon>Bacteria</taxon>
        <taxon>Bacillati</taxon>
        <taxon>Mycoplasmatota</taxon>
        <taxon>Mollicutes</taxon>
        <taxon>Entomoplasmatales</taxon>
        <taxon>Williamsoniiplasma</taxon>
    </lineage>
</organism>
<feature type="transmembrane region" description="Helical" evidence="1">
    <location>
        <begin position="21"/>
        <end position="41"/>
    </location>
</feature>
<keyword evidence="1" id="KW-0812">Transmembrane</keyword>
<evidence type="ECO:0000313" key="2">
    <source>
        <dbReference type="EMBL" id="PPE05515.1"/>
    </source>
</evidence>
<feature type="transmembrane region" description="Helical" evidence="1">
    <location>
        <begin position="66"/>
        <end position="87"/>
    </location>
</feature>
<sequence length="259" mass="29334">MKLSTTKINWTIVKRSIKSNLSFLIVITICIAILFILGLTAEIVKQDKATAEKPYGNTIAGFNQTVYQPLGIIIFGLLAILLPTKLVSNEIENTSLAILMVSKNSRYTILLSKYMAVFFTIFGLFIFQMIFGMTLLTKFFKVEDYGKFINLNWTYFLGTWTLASISFIFNVFCKKRMNALLISGGILVGSLAMFTISFIFNEYEVISKFRYVSVFGFSDLETILKGDWTMVFAYLVGLPINIGLLFGSLFIFKNKNLLL</sequence>
<comment type="caution">
    <text evidence="2">The sequence shown here is derived from an EMBL/GenBank/DDBJ whole genome shotgun (WGS) entry which is preliminary data.</text>
</comment>